<dbReference type="GO" id="GO:0006412">
    <property type="term" value="P:translation"/>
    <property type="evidence" value="ECO:0007669"/>
    <property type="project" value="UniProtKB-UniRule"/>
</dbReference>
<dbReference type="Pfam" id="PF00410">
    <property type="entry name" value="Ribosomal_S8"/>
    <property type="match status" value="1"/>
</dbReference>
<dbReference type="GO" id="GO:0005840">
    <property type="term" value="C:ribosome"/>
    <property type="evidence" value="ECO:0007669"/>
    <property type="project" value="UniProtKB-KW"/>
</dbReference>
<keyword evidence="2 7" id="KW-0699">rRNA-binding</keyword>
<dbReference type="GO" id="GO:0003735">
    <property type="term" value="F:structural constituent of ribosome"/>
    <property type="evidence" value="ECO:0007669"/>
    <property type="project" value="InterPro"/>
</dbReference>
<dbReference type="RefSeq" id="WP_094079445.1">
    <property type="nucleotide sequence ID" value="NZ_CP165644.1"/>
</dbReference>
<comment type="function">
    <text evidence="7">One of the primary rRNA binding proteins, it binds directly to 16S rRNA central domain where it helps coordinate assembly of the platform of the 30S subunit.</text>
</comment>
<evidence type="ECO:0000256" key="1">
    <source>
        <dbReference type="ARBA" id="ARBA00006471"/>
    </source>
</evidence>
<protein>
    <recommendedName>
        <fullName evidence="6 7">Small ribosomal subunit protein uS8</fullName>
    </recommendedName>
</protein>
<dbReference type="FunFam" id="3.30.1490.10:FF:000001">
    <property type="entry name" value="30S ribosomal protein S8"/>
    <property type="match status" value="1"/>
</dbReference>
<evidence type="ECO:0000256" key="7">
    <source>
        <dbReference type="HAMAP-Rule" id="MF_01302"/>
    </source>
</evidence>
<dbReference type="PANTHER" id="PTHR11758">
    <property type="entry name" value="40S RIBOSOMAL PROTEIN S15A"/>
    <property type="match status" value="1"/>
</dbReference>
<accession>A0AB39VGT2</accession>
<organism evidence="8">
    <name type="scientific">Leptotrichia rugosa</name>
    <dbReference type="NCBI Taxonomy" id="3239302"/>
    <lineage>
        <taxon>Bacteria</taxon>
        <taxon>Fusobacteriati</taxon>
        <taxon>Fusobacteriota</taxon>
        <taxon>Fusobacteriia</taxon>
        <taxon>Fusobacteriales</taxon>
        <taxon>Leptotrichiaceae</taxon>
        <taxon>Leptotrichia</taxon>
    </lineage>
</organism>
<dbReference type="NCBIfam" id="NF001109">
    <property type="entry name" value="PRK00136.1"/>
    <property type="match status" value="1"/>
</dbReference>
<comment type="subunit">
    <text evidence="7">Part of the 30S ribosomal subunit. Contacts proteins S5 and S12.</text>
</comment>
<evidence type="ECO:0000256" key="2">
    <source>
        <dbReference type="ARBA" id="ARBA00022730"/>
    </source>
</evidence>
<evidence type="ECO:0000256" key="4">
    <source>
        <dbReference type="ARBA" id="ARBA00022980"/>
    </source>
</evidence>
<dbReference type="Gene3D" id="3.30.1490.10">
    <property type="match status" value="1"/>
</dbReference>
<name>A0AB39VGT2_9FUSO</name>
<dbReference type="HAMAP" id="MF_01302_B">
    <property type="entry name" value="Ribosomal_uS8_B"/>
    <property type="match status" value="1"/>
</dbReference>
<dbReference type="GO" id="GO:1990904">
    <property type="term" value="C:ribonucleoprotein complex"/>
    <property type="evidence" value="ECO:0007669"/>
    <property type="project" value="UniProtKB-KW"/>
</dbReference>
<dbReference type="EMBL" id="CP165644">
    <property type="protein sequence ID" value="XDU66740.1"/>
    <property type="molecule type" value="Genomic_DNA"/>
</dbReference>
<evidence type="ECO:0000313" key="8">
    <source>
        <dbReference type="EMBL" id="XDU66740.1"/>
    </source>
</evidence>
<evidence type="ECO:0000256" key="3">
    <source>
        <dbReference type="ARBA" id="ARBA00022884"/>
    </source>
</evidence>
<dbReference type="GO" id="GO:0019843">
    <property type="term" value="F:rRNA binding"/>
    <property type="evidence" value="ECO:0007669"/>
    <property type="project" value="UniProtKB-UniRule"/>
</dbReference>
<dbReference type="AlphaFoldDB" id="A0AB39VGT2"/>
<keyword evidence="3 7" id="KW-0694">RNA-binding</keyword>
<dbReference type="InterPro" id="IPR000630">
    <property type="entry name" value="Ribosomal_uS8"/>
</dbReference>
<dbReference type="FunFam" id="3.30.1370.30:FF:000002">
    <property type="entry name" value="30S ribosomal protein S8"/>
    <property type="match status" value="1"/>
</dbReference>
<dbReference type="InterPro" id="IPR035987">
    <property type="entry name" value="Ribosomal_uS8_sf"/>
</dbReference>
<keyword evidence="5 7" id="KW-0687">Ribonucleoprotein</keyword>
<reference evidence="8" key="1">
    <citation type="submission" date="2024-07" db="EMBL/GenBank/DDBJ databases">
        <authorList>
            <person name="Li X.-J."/>
            <person name="Wang X."/>
        </authorList>
    </citation>
    <scope>NUCLEOTIDE SEQUENCE</scope>
    <source>
        <strain evidence="8">HSP-334</strain>
    </source>
</reference>
<comment type="similarity">
    <text evidence="1 7">Belongs to the universal ribosomal protein uS8 family.</text>
</comment>
<proteinExistence type="inferred from homology"/>
<dbReference type="GO" id="GO:0005737">
    <property type="term" value="C:cytoplasm"/>
    <property type="evidence" value="ECO:0007669"/>
    <property type="project" value="UniProtKB-ARBA"/>
</dbReference>
<sequence length="131" mass="14432">MYLTDPIADMLTRVRNGQMAKHSQVAVPFSKIKESMVSILKNEGYITGYEIKEEGAIKNIVVSLKYIDGEAVIKGLKRISKPGRRVYASVENLPKVLGGLGIAIVSTPKGVIIDKECRKHNVGGEVLCYVW</sequence>
<dbReference type="KEGG" id="lrug:AB8B22_10280"/>
<evidence type="ECO:0000256" key="6">
    <source>
        <dbReference type="ARBA" id="ARBA00035258"/>
    </source>
</evidence>
<keyword evidence="4 7" id="KW-0689">Ribosomal protein</keyword>
<dbReference type="SUPFAM" id="SSF56047">
    <property type="entry name" value="Ribosomal protein S8"/>
    <property type="match status" value="1"/>
</dbReference>
<gene>
    <name evidence="7 8" type="primary">rpsH</name>
    <name evidence="8" type="ORF">AB8B22_10280</name>
</gene>
<evidence type="ECO:0000256" key="5">
    <source>
        <dbReference type="ARBA" id="ARBA00023274"/>
    </source>
</evidence>
<dbReference type="Gene3D" id="3.30.1370.30">
    <property type="match status" value="1"/>
</dbReference>